<dbReference type="SUPFAM" id="SSF47954">
    <property type="entry name" value="Cyclin-like"/>
    <property type="match status" value="2"/>
</dbReference>
<comment type="similarity">
    <text evidence="1">Belongs to the cyclin family.</text>
</comment>
<dbReference type="Proteomes" id="UP001149090">
    <property type="component" value="Unassembled WGS sequence"/>
</dbReference>
<dbReference type="Gene3D" id="1.10.472.10">
    <property type="entry name" value="Cyclin-like"/>
    <property type="match status" value="1"/>
</dbReference>
<organism evidence="4 5">
    <name type="scientific">Anaeramoeba ignava</name>
    <name type="common">Anaerobic marine amoeba</name>
    <dbReference type="NCBI Taxonomy" id="1746090"/>
    <lineage>
        <taxon>Eukaryota</taxon>
        <taxon>Metamonada</taxon>
        <taxon>Anaeramoebidae</taxon>
        <taxon>Anaeramoeba</taxon>
    </lineage>
</organism>
<dbReference type="SMART" id="SM00385">
    <property type="entry name" value="CYCLIN"/>
    <property type="match status" value="1"/>
</dbReference>
<evidence type="ECO:0000259" key="3">
    <source>
        <dbReference type="SMART" id="SM00385"/>
    </source>
</evidence>
<evidence type="ECO:0000313" key="5">
    <source>
        <dbReference type="Proteomes" id="UP001149090"/>
    </source>
</evidence>
<dbReference type="InterPro" id="IPR039361">
    <property type="entry name" value="Cyclin"/>
</dbReference>
<gene>
    <name evidence="4" type="ORF">M0811_12013</name>
</gene>
<proteinExistence type="inferred from homology"/>
<dbReference type="PANTHER" id="PTHR10177">
    <property type="entry name" value="CYCLINS"/>
    <property type="match status" value="1"/>
</dbReference>
<sequence>MQMKKNEQEINSELSRMKQEINNEKKNLSLLKLDLNINIWKLDESSKAIIELHQNLENQIELQNKIERKIQENQKQIKSVDYKLLQIKQRISSTQNELQMITLYLSRLKNYTNEQYQSIQYKIAEFTEILRKSQSEKSQLDSFASLTHYSISEQNKKLNESIQIKNQIENQINQIRSINYLYQARIKQIQKEIEEKNKTIEEKKNLIVLMEEKANKIAIDTILKEIDLKVEILEKNYKLICYHLINLLNLEEKHNPKNFNHYKNKELKIYRAKIISEISELCFSLGFLQETFFTSINCLDSFISKNQKTNSWKPSLLAITCVLIAAKFQEDYPIKILKLIQGKNILEISVRQIKQMERTILDSINFSINRVTLNSFVLVYLSRARLFQYYLEYKMNQKINDFSKIMENIKQEETNESSNQFQNAFLCKNIKNNDSSTNINMIQNLKPNGHSLIQSKTNFDFKQNSKILLENPMKIYNDMIRLINIAIIDSDSCQFSSSVIASSTLLLFCPQILHISLITGYSSQQLEKCKNWISQFIPFITTTLDEMIEIEEKERYENYRFLHLYNIFTSEFTSKYCEKYL</sequence>
<dbReference type="AlphaFoldDB" id="A0A9Q0L9L8"/>
<evidence type="ECO:0000256" key="2">
    <source>
        <dbReference type="SAM" id="Coils"/>
    </source>
</evidence>
<accession>A0A9Q0L9L8</accession>
<dbReference type="Pfam" id="PF00134">
    <property type="entry name" value="Cyclin_N"/>
    <property type="match status" value="1"/>
</dbReference>
<dbReference type="EMBL" id="JAPDFW010000110">
    <property type="protein sequence ID" value="KAJ5068976.1"/>
    <property type="molecule type" value="Genomic_DNA"/>
</dbReference>
<keyword evidence="1" id="KW-0195">Cyclin</keyword>
<keyword evidence="2" id="KW-0175">Coiled coil</keyword>
<feature type="coiled-coil region" evidence="2">
    <location>
        <begin position="151"/>
        <end position="213"/>
    </location>
</feature>
<reference evidence="4" key="1">
    <citation type="submission" date="2022-10" db="EMBL/GenBank/DDBJ databases">
        <title>Novel sulphate-reducing endosymbionts in the free-living metamonad Anaeramoeba.</title>
        <authorList>
            <person name="Jerlstrom-Hultqvist J."/>
            <person name="Cepicka I."/>
            <person name="Gallot-Lavallee L."/>
            <person name="Salas-Leiva D."/>
            <person name="Curtis B.A."/>
            <person name="Zahonova K."/>
            <person name="Pipaliya S."/>
            <person name="Dacks J."/>
            <person name="Roger A.J."/>
        </authorList>
    </citation>
    <scope>NUCLEOTIDE SEQUENCE</scope>
    <source>
        <strain evidence="4">BMAN</strain>
    </source>
</reference>
<dbReference type="InterPro" id="IPR036915">
    <property type="entry name" value="Cyclin-like_sf"/>
</dbReference>
<feature type="domain" description="Cyclin-like" evidence="3">
    <location>
        <begin position="276"/>
        <end position="362"/>
    </location>
</feature>
<comment type="caution">
    <text evidence="4">The sequence shown here is derived from an EMBL/GenBank/DDBJ whole genome shotgun (WGS) entry which is preliminary data.</text>
</comment>
<keyword evidence="5" id="KW-1185">Reference proteome</keyword>
<feature type="coiled-coil region" evidence="2">
    <location>
        <begin position="4"/>
        <end position="76"/>
    </location>
</feature>
<dbReference type="InterPro" id="IPR006671">
    <property type="entry name" value="Cyclin_N"/>
</dbReference>
<evidence type="ECO:0000313" key="4">
    <source>
        <dbReference type="EMBL" id="KAJ5068976.1"/>
    </source>
</evidence>
<evidence type="ECO:0000256" key="1">
    <source>
        <dbReference type="RuleBase" id="RU000383"/>
    </source>
</evidence>
<dbReference type="InterPro" id="IPR013763">
    <property type="entry name" value="Cyclin-like_dom"/>
</dbReference>
<protein>
    <submittedName>
        <fullName evidence="4">Cyclin</fullName>
    </submittedName>
</protein>
<name>A0A9Q0L9L8_ANAIG</name>